<evidence type="ECO:0000313" key="6">
    <source>
        <dbReference type="EMBL" id="GEC11428.1"/>
    </source>
</evidence>
<evidence type="ECO:0000256" key="2">
    <source>
        <dbReference type="ARBA" id="ARBA00022676"/>
    </source>
</evidence>
<dbReference type="Gene3D" id="3.90.550.10">
    <property type="entry name" value="Spore Coat Polysaccharide Biosynthesis Protein SpsA, Chain A"/>
    <property type="match status" value="1"/>
</dbReference>
<evidence type="ECO:0000259" key="5">
    <source>
        <dbReference type="Pfam" id="PF00535"/>
    </source>
</evidence>
<keyword evidence="4" id="KW-1133">Transmembrane helix</keyword>
<dbReference type="InterPro" id="IPR029044">
    <property type="entry name" value="Nucleotide-diphossugar_trans"/>
</dbReference>
<reference evidence="6 7" key="1">
    <citation type="submission" date="2019-06" db="EMBL/GenBank/DDBJ databases">
        <title>Whole genome shotgun sequence of Glutamicibacter nicotianae NBRC 14234.</title>
        <authorList>
            <person name="Hosoyama A."/>
            <person name="Uohara A."/>
            <person name="Ohji S."/>
            <person name="Ichikawa N."/>
        </authorList>
    </citation>
    <scope>NUCLEOTIDE SEQUENCE [LARGE SCALE GENOMIC DNA]</scope>
    <source>
        <strain evidence="6 7">NBRC 14234</strain>
    </source>
</reference>
<keyword evidence="4" id="KW-0812">Transmembrane</keyword>
<protein>
    <recommendedName>
        <fullName evidence="5">Glycosyltransferase 2-like domain-containing protein</fullName>
    </recommendedName>
</protein>
<evidence type="ECO:0000256" key="1">
    <source>
        <dbReference type="ARBA" id="ARBA00006739"/>
    </source>
</evidence>
<dbReference type="EMBL" id="BJNE01000002">
    <property type="protein sequence ID" value="GEC11428.1"/>
    <property type="molecule type" value="Genomic_DNA"/>
</dbReference>
<comment type="caution">
    <text evidence="6">The sequence shown here is derived from an EMBL/GenBank/DDBJ whole genome shotgun (WGS) entry which is preliminary data.</text>
</comment>
<dbReference type="CDD" id="cd06423">
    <property type="entry name" value="CESA_like"/>
    <property type="match status" value="1"/>
</dbReference>
<feature type="transmembrane region" description="Helical" evidence="4">
    <location>
        <begin position="401"/>
        <end position="419"/>
    </location>
</feature>
<dbReference type="PANTHER" id="PTHR43630:SF1">
    <property type="entry name" value="POLY-BETA-1,6-N-ACETYL-D-GLUCOSAMINE SYNTHASE"/>
    <property type="match status" value="1"/>
</dbReference>
<feature type="transmembrane region" description="Helical" evidence="4">
    <location>
        <begin position="60"/>
        <end position="80"/>
    </location>
</feature>
<keyword evidence="7" id="KW-1185">Reference proteome</keyword>
<dbReference type="InterPro" id="IPR001173">
    <property type="entry name" value="Glyco_trans_2-like"/>
</dbReference>
<proteinExistence type="inferred from homology"/>
<feature type="transmembrane region" description="Helical" evidence="4">
    <location>
        <begin position="375"/>
        <end position="395"/>
    </location>
</feature>
<dbReference type="SUPFAM" id="SSF53448">
    <property type="entry name" value="Nucleotide-diphospho-sugar transferases"/>
    <property type="match status" value="1"/>
</dbReference>
<keyword evidence="2" id="KW-0328">Glycosyltransferase</keyword>
<organism evidence="6 7">
    <name type="scientific">Glutamicibacter nicotianae</name>
    <name type="common">Arthrobacter nicotianae</name>
    <dbReference type="NCBI Taxonomy" id="37929"/>
    <lineage>
        <taxon>Bacteria</taxon>
        <taxon>Bacillati</taxon>
        <taxon>Actinomycetota</taxon>
        <taxon>Actinomycetes</taxon>
        <taxon>Micrococcales</taxon>
        <taxon>Micrococcaceae</taxon>
        <taxon>Glutamicibacter</taxon>
    </lineage>
</organism>
<keyword evidence="3" id="KW-0808">Transferase</keyword>
<evidence type="ECO:0000313" key="7">
    <source>
        <dbReference type="Proteomes" id="UP000316242"/>
    </source>
</evidence>
<dbReference type="Proteomes" id="UP000316242">
    <property type="component" value="Unassembled WGS sequence"/>
</dbReference>
<dbReference type="RefSeq" id="WP_255314369.1">
    <property type="nucleotide sequence ID" value="NZ_BJNE01000002.1"/>
</dbReference>
<comment type="similarity">
    <text evidence="1">Belongs to the glycosyltransferase 2 family.</text>
</comment>
<evidence type="ECO:0000256" key="3">
    <source>
        <dbReference type="ARBA" id="ARBA00022679"/>
    </source>
</evidence>
<feature type="transmembrane region" description="Helical" evidence="4">
    <location>
        <begin position="7"/>
        <end position="28"/>
    </location>
</feature>
<name>A0ABQ0RHY8_GLUNI</name>
<dbReference type="PANTHER" id="PTHR43630">
    <property type="entry name" value="POLY-BETA-1,6-N-ACETYL-D-GLUCOSAMINE SYNTHASE"/>
    <property type="match status" value="1"/>
</dbReference>
<dbReference type="Pfam" id="PF00535">
    <property type="entry name" value="Glycos_transf_2"/>
    <property type="match status" value="1"/>
</dbReference>
<evidence type="ECO:0000256" key="4">
    <source>
        <dbReference type="SAM" id="Phobius"/>
    </source>
</evidence>
<feature type="domain" description="Glycosyltransferase 2-like" evidence="5">
    <location>
        <begin position="120"/>
        <end position="285"/>
    </location>
</feature>
<sequence>MQKHFSRLVGIAVIVVVVVAASLLVWALSIADRPVGMWNPIEVHIGRLWTTFYSSELPDLSILVFSVAAAVILVLLVVLGERLVTWRYRRTPIDKSSRPLAPKAVMARTRGVYAGPVTVTVLIPAHNEEASLPYTLKALEEQSFKPSRIIVVADNCTDRTVQVAGERGVEVFESVDNKHKKGGALNQALHAILPGMGDNDCVMVMDADSQIGADFLATARDRFTWDRALMAVGGLFHGEEGHGLIGQFQRNEYTRYQREISRRDGRVFVLTGTASVFRASALREVAAARGSVLPGTPGEVYDTAALTEDNELTIALKTLGALTTSPQDCTVVTELMPNWKMLWAQRLRWQRGALENLGAYGVTAQTSRYWAQQIGIGYGVIALFSYFALMIIMLISMDTWVWFPFWMLLGALFAVERVVTVWHGGWRARIVAALVIPELVYDAFLDLAFLKGVGDIAFARSADWKHVDHAGAARKENIS</sequence>
<accession>A0ABQ0RHY8</accession>
<keyword evidence="4" id="KW-0472">Membrane</keyword>
<gene>
    <name evidence="6" type="ORF">ANI01nite_06310</name>
</gene>